<dbReference type="AlphaFoldDB" id="A0A1Y2G1X9"/>
<accession>A0A1Y2G1X9</accession>
<dbReference type="OrthoDB" id="2581507at2759"/>
<feature type="domain" description="Putative collagen-binding" evidence="1">
    <location>
        <begin position="470"/>
        <end position="534"/>
    </location>
</feature>
<feature type="domain" description="Apiosidase-like catalytic" evidence="2">
    <location>
        <begin position="15"/>
        <end position="426"/>
    </location>
</feature>
<dbReference type="Gene3D" id="3.20.20.80">
    <property type="entry name" value="Glycosidases"/>
    <property type="match status" value="1"/>
</dbReference>
<proteinExistence type="predicted"/>
<evidence type="ECO:0000259" key="2">
    <source>
        <dbReference type="Pfam" id="PF13204"/>
    </source>
</evidence>
<evidence type="ECO:0000313" key="4">
    <source>
        <dbReference type="Proteomes" id="UP000193467"/>
    </source>
</evidence>
<protein>
    <recommendedName>
        <fullName evidence="5">DUF4038 domain-containing protein</fullName>
    </recommendedName>
</protein>
<evidence type="ECO:0000259" key="1">
    <source>
        <dbReference type="Pfam" id="PF12904"/>
    </source>
</evidence>
<organism evidence="3 4">
    <name type="scientific">Leucosporidium creatinivorum</name>
    <dbReference type="NCBI Taxonomy" id="106004"/>
    <lineage>
        <taxon>Eukaryota</taxon>
        <taxon>Fungi</taxon>
        <taxon>Dikarya</taxon>
        <taxon>Basidiomycota</taxon>
        <taxon>Pucciniomycotina</taxon>
        <taxon>Microbotryomycetes</taxon>
        <taxon>Leucosporidiales</taxon>
        <taxon>Leucosporidium</taxon>
    </lineage>
</organism>
<dbReference type="InParanoid" id="A0A1Y2G1X9"/>
<dbReference type="InterPro" id="IPR024749">
    <property type="entry name" value="Collagen-bd_put"/>
</dbReference>
<dbReference type="STRING" id="106004.A0A1Y2G1X9"/>
<dbReference type="Proteomes" id="UP000193467">
    <property type="component" value="Unassembled WGS sequence"/>
</dbReference>
<dbReference type="PANTHER" id="PTHR37836:SF2">
    <property type="entry name" value="DUF4038 DOMAIN-CONTAINING PROTEIN"/>
    <property type="match status" value="1"/>
</dbReference>
<evidence type="ECO:0008006" key="5">
    <source>
        <dbReference type="Google" id="ProtNLM"/>
    </source>
</evidence>
<name>A0A1Y2G1X9_9BASI</name>
<sequence length="536" mass="59832">MQHSVESLAVQPGPNKRFLVRAADPTKPVIWKADTAWELFARLTPEEAILYLDNRKARGFNVIMAVALTELDSVVPRGDPNEVTGPGGEVPGAGIANVTEFSFLPNRQGHLPLHDNDPSKPKEAYFAHIDWVVKQAAERDLLVTLVPTWARWVNMGWTSGPILFNEQSAESFGRYIGQRYPFLPKILGGDTNPFWTGGGELFKRYAKDGRDPYDEPLPTYEDLPVHDSRPLFRAMAQGIVATEQLSWNKRFPGQTPFLTYHPTALWLPKYPEARASAFWNDEEWLTMDAVQSGHADFGNLPFSPPLAFWNSRSPHVAIGNMWNNTPVRPCIDLEGHYEALHNALNSKNEWMWGEHDIRTGAWQSILSGAVGYVYGANSVWQMYEKDPSRPAVESVCGLDPSRSWRSDINLPGPSYLPHLWSLLESLSPEVFHSRQPAQDVLLASSSPDDLDSRVTVMRDVYGGEEGGSSILIAHSGHGEKFELDLKKAFGSKKVEARWLDPRTGKESSVEGDVSSGIFTPPSRGGLEHDWVLVLRA</sequence>
<dbReference type="Pfam" id="PF12904">
    <property type="entry name" value="Collagen_bind_2"/>
    <property type="match status" value="1"/>
</dbReference>
<reference evidence="3 4" key="1">
    <citation type="submission" date="2016-07" db="EMBL/GenBank/DDBJ databases">
        <title>Pervasive Adenine N6-methylation of Active Genes in Fungi.</title>
        <authorList>
            <consortium name="DOE Joint Genome Institute"/>
            <person name="Mondo S.J."/>
            <person name="Dannebaum R.O."/>
            <person name="Kuo R.C."/>
            <person name="Labutti K."/>
            <person name="Haridas S."/>
            <person name="Kuo A."/>
            <person name="Salamov A."/>
            <person name="Ahrendt S.R."/>
            <person name="Lipzen A."/>
            <person name="Sullivan W."/>
            <person name="Andreopoulos W.B."/>
            <person name="Clum A."/>
            <person name="Lindquist E."/>
            <person name="Daum C."/>
            <person name="Ramamoorthy G.K."/>
            <person name="Gryganskyi A."/>
            <person name="Culley D."/>
            <person name="Magnuson J.K."/>
            <person name="James T.Y."/>
            <person name="O'Malley M.A."/>
            <person name="Stajich J.E."/>
            <person name="Spatafora J.W."/>
            <person name="Visel A."/>
            <person name="Grigoriev I.V."/>
        </authorList>
    </citation>
    <scope>NUCLEOTIDE SEQUENCE [LARGE SCALE GENOMIC DNA]</scope>
    <source>
        <strain evidence="3 4">62-1032</strain>
    </source>
</reference>
<dbReference type="Pfam" id="PF13204">
    <property type="entry name" value="Apiosidase"/>
    <property type="match status" value="1"/>
</dbReference>
<evidence type="ECO:0000313" key="3">
    <source>
        <dbReference type="EMBL" id="ORY89819.1"/>
    </source>
</evidence>
<dbReference type="PANTHER" id="PTHR37836">
    <property type="entry name" value="LMO1036 PROTEIN"/>
    <property type="match status" value="1"/>
</dbReference>
<keyword evidence="4" id="KW-1185">Reference proteome</keyword>
<comment type="caution">
    <text evidence="3">The sequence shown here is derived from an EMBL/GenBank/DDBJ whole genome shotgun (WGS) entry which is preliminary data.</text>
</comment>
<gene>
    <name evidence="3" type="ORF">BCR35DRAFT_344956</name>
</gene>
<dbReference type="EMBL" id="MCGR01000005">
    <property type="protein sequence ID" value="ORY89819.1"/>
    <property type="molecule type" value="Genomic_DNA"/>
</dbReference>
<dbReference type="InterPro" id="IPR025277">
    <property type="entry name" value="Apiosidase-like_cat_dom"/>
</dbReference>